<protein>
    <recommendedName>
        <fullName evidence="4">DUF4352 domain-containing protein</fullName>
    </recommendedName>
</protein>
<proteinExistence type="predicted"/>
<reference evidence="2 3" key="1">
    <citation type="submission" date="2020-08" db="EMBL/GenBank/DDBJ databases">
        <title>Sequencing the genomes of 1000 actinobacteria strains.</title>
        <authorList>
            <person name="Klenk H.-P."/>
        </authorList>
    </citation>
    <scope>NUCLEOTIDE SEQUENCE [LARGE SCALE GENOMIC DNA]</scope>
    <source>
        <strain evidence="2 3">DSM 28967</strain>
    </source>
</reference>
<keyword evidence="3" id="KW-1185">Reference proteome</keyword>
<dbReference type="Proteomes" id="UP000549971">
    <property type="component" value="Unassembled WGS sequence"/>
</dbReference>
<dbReference type="AlphaFoldDB" id="A0A7W9MXP8"/>
<sequence length="192" mass="21147">MTRRKLVDTVLVAVVLVAIVGLYRLTPTEKDFQQPIAVKGVTGQAVHTPRFDFTVEKVRISKKLRVPRTTPDRDTLTDFVVIDAVVTANREPIHLQKIGIRASDGTTYAVANRSELDRSDLTGFQFAPGIPVRGPLVVEMPADQLPGATLLVLEKEIFTDLEPQATIALEISKDQLDGLREDVAILNPAVER</sequence>
<evidence type="ECO:0000313" key="3">
    <source>
        <dbReference type="Proteomes" id="UP000549971"/>
    </source>
</evidence>
<gene>
    <name evidence="2" type="ORF">HDA39_007095</name>
</gene>
<name>A0A7W9MXP8_9ACTN</name>
<evidence type="ECO:0000313" key="2">
    <source>
        <dbReference type="EMBL" id="MBB5840361.1"/>
    </source>
</evidence>
<keyword evidence="1" id="KW-1133">Transmembrane helix</keyword>
<evidence type="ECO:0000256" key="1">
    <source>
        <dbReference type="SAM" id="Phobius"/>
    </source>
</evidence>
<dbReference type="EMBL" id="JACHMY010000001">
    <property type="protein sequence ID" value="MBB5840361.1"/>
    <property type="molecule type" value="Genomic_DNA"/>
</dbReference>
<accession>A0A7W9MXP8</accession>
<dbReference type="RefSeq" id="WP_184802659.1">
    <property type="nucleotide sequence ID" value="NZ_JACHMY010000001.1"/>
</dbReference>
<comment type="caution">
    <text evidence="2">The sequence shown here is derived from an EMBL/GenBank/DDBJ whole genome shotgun (WGS) entry which is preliminary data.</text>
</comment>
<organism evidence="2 3">
    <name type="scientific">Kribbella italica</name>
    <dbReference type="NCBI Taxonomy" id="1540520"/>
    <lineage>
        <taxon>Bacteria</taxon>
        <taxon>Bacillati</taxon>
        <taxon>Actinomycetota</taxon>
        <taxon>Actinomycetes</taxon>
        <taxon>Propionibacteriales</taxon>
        <taxon>Kribbellaceae</taxon>
        <taxon>Kribbella</taxon>
    </lineage>
</organism>
<evidence type="ECO:0008006" key="4">
    <source>
        <dbReference type="Google" id="ProtNLM"/>
    </source>
</evidence>
<keyword evidence="1" id="KW-0472">Membrane</keyword>
<keyword evidence="1" id="KW-0812">Transmembrane</keyword>
<feature type="transmembrane region" description="Helical" evidence="1">
    <location>
        <begin position="7"/>
        <end position="25"/>
    </location>
</feature>